<protein>
    <submittedName>
        <fullName evidence="2">Putative two-component system response regulator</fullName>
    </submittedName>
</protein>
<proteinExistence type="predicted"/>
<feature type="compositionally biased region" description="Basic residues" evidence="1">
    <location>
        <begin position="1"/>
        <end position="14"/>
    </location>
</feature>
<feature type="compositionally biased region" description="Basic residues" evidence="1">
    <location>
        <begin position="130"/>
        <end position="159"/>
    </location>
</feature>
<name>A0A6J4SLF1_9ACTN</name>
<feature type="compositionally biased region" description="Low complexity" evidence="1">
    <location>
        <begin position="105"/>
        <end position="129"/>
    </location>
</feature>
<feature type="non-terminal residue" evidence="2">
    <location>
        <position position="1"/>
    </location>
</feature>
<feature type="region of interest" description="Disordered" evidence="1">
    <location>
        <begin position="1"/>
        <end position="228"/>
    </location>
</feature>
<feature type="non-terminal residue" evidence="2">
    <location>
        <position position="228"/>
    </location>
</feature>
<gene>
    <name evidence="2" type="ORF">AVDCRST_MAG13-1965</name>
</gene>
<dbReference type="AlphaFoldDB" id="A0A6J4SLF1"/>
<evidence type="ECO:0000313" key="2">
    <source>
        <dbReference type="EMBL" id="CAA9495427.1"/>
    </source>
</evidence>
<dbReference type="EMBL" id="CADCVO010000310">
    <property type="protein sequence ID" value="CAA9495427.1"/>
    <property type="molecule type" value="Genomic_DNA"/>
</dbReference>
<sequence length="228" mass="24510">ARPRSQRPRPRRGGRRGDRPGPPALPAPGGLRGQARTRRGGCPADRRHLRARSGDPRPRAAEDRRHGGRAAAAGGRRRADPHAHGPRRPRVARGGPGLGRRRLPRQAVRAPGAAGPDARPAAPPAAARLGVRRRRGPVAQPRHARGPPRRARRRAHPARVRAAGVPHAQRAHRRPPPAPPRGGLGLRPVRHHEHHRGLRVEPAAQARGGRGAAPAPHDPRRGVRPACL</sequence>
<feature type="compositionally biased region" description="Basic and acidic residues" evidence="1">
    <location>
        <begin position="52"/>
        <end position="65"/>
    </location>
</feature>
<accession>A0A6J4SLF1</accession>
<reference evidence="2" key="1">
    <citation type="submission" date="2020-02" db="EMBL/GenBank/DDBJ databases">
        <authorList>
            <person name="Meier V. D."/>
        </authorList>
    </citation>
    <scope>NUCLEOTIDE SEQUENCE</scope>
    <source>
        <strain evidence="2">AVDCRST_MAG13</strain>
    </source>
</reference>
<evidence type="ECO:0000256" key="1">
    <source>
        <dbReference type="SAM" id="MobiDB-lite"/>
    </source>
</evidence>
<feature type="compositionally biased region" description="Basic residues" evidence="1">
    <location>
        <begin position="188"/>
        <end position="197"/>
    </location>
</feature>
<feature type="compositionally biased region" description="Low complexity" evidence="1">
    <location>
        <begin position="202"/>
        <end position="215"/>
    </location>
</feature>
<organism evidence="2">
    <name type="scientific">uncultured Solirubrobacteraceae bacterium</name>
    <dbReference type="NCBI Taxonomy" id="1162706"/>
    <lineage>
        <taxon>Bacteria</taxon>
        <taxon>Bacillati</taxon>
        <taxon>Actinomycetota</taxon>
        <taxon>Thermoleophilia</taxon>
        <taxon>Solirubrobacterales</taxon>
        <taxon>Solirubrobacteraceae</taxon>
        <taxon>environmental samples</taxon>
    </lineage>
</organism>